<dbReference type="GO" id="GO:0016787">
    <property type="term" value="F:hydrolase activity"/>
    <property type="evidence" value="ECO:0007669"/>
    <property type="project" value="UniProtKB-KW"/>
</dbReference>
<evidence type="ECO:0000313" key="2">
    <source>
        <dbReference type="Proteomes" id="UP001179280"/>
    </source>
</evidence>
<gene>
    <name evidence="1" type="ORF">JOC54_003022</name>
</gene>
<dbReference type="SUPFAM" id="SSF48452">
    <property type="entry name" value="TPR-like"/>
    <property type="match status" value="1"/>
</dbReference>
<organism evidence="1 2">
    <name type="scientific">Shouchella xiaoxiensis</name>
    <dbReference type="NCBI Taxonomy" id="766895"/>
    <lineage>
        <taxon>Bacteria</taxon>
        <taxon>Bacillati</taxon>
        <taxon>Bacillota</taxon>
        <taxon>Bacilli</taxon>
        <taxon>Bacillales</taxon>
        <taxon>Bacillaceae</taxon>
        <taxon>Shouchella</taxon>
    </lineage>
</organism>
<protein>
    <submittedName>
        <fullName evidence="1">Response regulator aspartate phosphatase B</fullName>
        <ecNumber evidence="1">3.1.-.-</ecNumber>
    </submittedName>
</protein>
<reference evidence="1" key="1">
    <citation type="submission" date="2021-01" db="EMBL/GenBank/DDBJ databases">
        <title>Genomic Encyclopedia of Type Strains, Phase IV (KMG-IV): sequencing the most valuable type-strain genomes for metagenomic binning, comparative biology and taxonomic classification.</title>
        <authorList>
            <person name="Goeker M."/>
        </authorList>
    </citation>
    <scope>NUCLEOTIDE SEQUENCE</scope>
    <source>
        <strain evidence="1">DSM 21943</strain>
    </source>
</reference>
<comment type="caution">
    <text evidence="1">The sequence shown here is derived from an EMBL/GenBank/DDBJ whole genome shotgun (WGS) entry which is preliminary data.</text>
</comment>
<dbReference type="InterPro" id="IPR019734">
    <property type="entry name" value="TPR_rpt"/>
</dbReference>
<dbReference type="SMART" id="SM00028">
    <property type="entry name" value="TPR"/>
    <property type="match status" value="3"/>
</dbReference>
<dbReference type="Proteomes" id="UP001179280">
    <property type="component" value="Unassembled WGS sequence"/>
</dbReference>
<proteinExistence type="predicted"/>
<dbReference type="InterPro" id="IPR011990">
    <property type="entry name" value="TPR-like_helical_dom_sf"/>
</dbReference>
<dbReference type="EC" id="3.1.-.-" evidence="1"/>
<accession>A0ABS2SZS2</accession>
<sequence>MGMVTREEVGELCALWSGYLIAQDLEKASEYRQLVYQQLKDMEEDDKIIGYVQLLDLKHNIMEDNLSKGEFHTLPKTQSDYLLDFYYYYYHGRYAFYHSHYKKAVSLFQDAERVLELVDNEMEKAEFYQQCGASYYRIDQHVLATQYTEKAIAIFEKDEFYVIRLLNCYLLLGGIQADLHQYDKAEAYYAQVLEHADIHPQTLGLTYRALGLLKESQDKLEEARVYFYKALAIPEIMNSIFGVKIKVNLVSVLYRLQASEAKSLFKEAEADVIRYNMHEYQLRLDIIHYLFVEFSEKNIDLCLQNLVKLECPASFVAEEVSHALREKGQFELALKYMSFAYKTRINPNMLGRDQE</sequence>
<name>A0ABS2SZS2_9BACI</name>
<keyword evidence="2" id="KW-1185">Reference proteome</keyword>
<dbReference type="Gene3D" id="1.25.40.10">
    <property type="entry name" value="Tetratricopeptide repeat domain"/>
    <property type="match status" value="1"/>
</dbReference>
<dbReference type="Pfam" id="PF13424">
    <property type="entry name" value="TPR_12"/>
    <property type="match status" value="1"/>
</dbReference>
<keyword evidence="1" id="KW-0378">Hydrolase</keyword>
<dbReference type="EMBL" id="JAFBCV010000010">
    <property type="protein sequence ID" value="MBM7839742.1"/>
    <property type="molecule type" value="Genomic_DNA"/>
</dbReference>
<dbReference type="Pfam" id="PF18801">
    <property type="entry name" value="RapH_N"/>
    <property type="match status" value="1"/>
</dbReference>
<evidence type="ECO:0000313" key="1">
    <source>
        <dbReference type="EMBL" id="MBM7839742.1"/>
    </source>
</evidence>